<protein>
    <submittedName>
        <fullName evidence="1">Uncharacterized protein</fullName>
    </submittedName>
</protein>
<name>A0ACC2DEE6_DIPCM</name>
<gene>
    <name evidence="1" type="ORF">O6H91_06G062700</name>
</gene>
<evidence type="ECO:0000313" key="1">
    <source>
        <dbReference type="EMBL" id="KAJ7552645.1"/>
    </source>
</evidence>
<proteinExistence type="predicted"/>
<comment type="caution">
    <text evidence="1">The sequence shown here is derived from an EMBL/GenBank/DDBJ whole genome shotgun (WGS) entry which is preliminary data.</text>
</comment>
<organism evidence="1 2">
    <name type="scientific">Diphasiastrum complanatum</name>
    <name type="common">Issler's clubmoss</name>
    <name type="synonym">Lycopodium complanatum</name>
    <dbReference type="NCBI Taxonomy" id="34168"/>
    <lineage>
        <taxon>Eukaryota</taxon>
        <taxon>Viridiplantae</taxon>
        <taxon>Streptophyta</taxon>
        <taxon>Embryophyta</taxon>
        <taxon>Tracheophyta</taxon>
        <taxon>Lycopodiopsida</taxon>
        <taxon>Lycopodiales</taxon>
        <taxon>Lycopodiaceae</taxon>
        <taxon>Lycopodioideae</taxon>
        <taxon>Diphasiastrum</taxon>
    </lineage>
</organism>
<sequence length="182" mass="20103">MLCRSHLLESAHAEFWNGPSNANHGETSRRLSALKQIESFFPREVLDVIIANSEGSLTLNHNIMGGSGLSSSLIKENIMDVARKHSFALKDKETLEEIKRTVTEDQWEITSGEQSSQEYAGESIIGKSYAVHNNVTLKRPDSAEGEQRVSFLIILLLSALTGNHIASIIHSAKNIRIACMES</sequence>
<keyword evidence="2" id="KW-1185">Reference proteome</keyword>
<reference evidence="2" key="1">
    <citation type="journal article" date="2024" name="Proc. Natl. Acad. Sci. U.S.A.">
        <title>Extraordinary preservation of gene collinearity over three hundred million years revealed in homosporous lycophytes.</title>
        <authorList>
            <person name="Li C."/>
            <person name="Wickell D."/>
            <person name="Kuo L.Y."/>
            <person name="Chen X."/>
            <person name="Nie B."/>
            <person name="Liao X."/>
            <person name="Peng D."/>
            <person name="Ji J."/>
            <person name="Jenkins J."/>
            <person name="Williams M."/>
            <person name="Shu S."/>
            <person name="Plott C."/>
            <person name="Barry K."/>
            <person name="Rajasekar S."/>
            <person name="Grimwood J."/>
            <person name="Han X."/>
            <person name="Sun S."/>
            <person name="Hou Z."/>
            <person name="He W."/>
            <person name="Dai G."/>
            <person name="Sun C."/>
            <person name="Schmutz J."/>
            <person name="Leebens-Mack J.H."/>
            <person name="Li F.W."/>
            <person name="Wang L."/>
        </authorList>
    </citation>
    <scope>NUCLEOTIDE SEQUENCE [LARGE SCALE GENOMIC DNA]</scope>
    <source>
        <strain evidence="2">cv. PW_Plant_1</strain>
    </source>
</reference>
<dbReference type="EMBL" id="CM055097">
    <property type="protein sequence ID" value="KAJ7552645.1"/>
    <property type="molecule type" value="Genomic_DNA"/>
</dbReference>
<evidence type="ECO:0000313" key="2">
    <source>
        <dbReference type="Proteomes" id="UP001162992"/>
    </source>
</evidence>
<accession>A0ACC2DEE6</accession>
<dbReference type="Proteomes" id="UP001162992">
    <property type="component" value="Chromosome 6"/>
</dbReference>